<dbReference type="PANTHER" id="PTHR30489">
    <property type="entry name" value="LIPOPROTEIN-RELEASING SYSTEM TRANSMEMBRANE PROTEIN LOLE"/>
    <property type="match status" value="1"/>
</dbReference>
<evidence type="ECO:0000313" key="9">
    <source>
        <dbReference type="EMBL" id="MDF0590211.1"/>
    </source>
</evidence>
<keyword evidence="5 6" id="KW-0472">Membrane</keyword>
<dbReference type="InterPro" id="IPR003838">
    <property type="entry name" value="ABC3_permease_C"/>
</dbReference>
<keyword evidence="2" id="KW-1003">Cell membrane</keyword>
<dbReference type="PANTHER" id="PTHR30489:SF0">
    <property type="entry name" value="LIPOPROTEIN-RELEASING SYSTEM TRANSMEMBRANE PROTEIN LOLE"/>
    <property type="match status" value="1"/>
</dbReference>
<evidence type="ECO:0000256" key="2">
    <source>
        <dbReference type="ARBA" id="ARBA00022475"/>
    </source>
</evidence>
<feature type="transmembrane region" description="Helical" evidence="6">
    <location>
        <begin position="19"/>
        <end position="38"/>
    </location>
</feature>
<dbReference type="Pfam" id="PF12704">
    <property type="entry name" value="MacB_PCD"/>
    <property type="match status" value="1"/>
</dbReference>
<keyword evidence="4 6" id="KW-1133">Transmembrane helix</keyword>
<protein>
    <submittedName>
        <fullName evidence="9">ABC transporter permease</fullName>
    </submittedName>
</protein>
<dbReference type="RefSeq" id="WP_316965967.1">
    <property type="nucleotide sequence ID" value="NZ_JARFPK010000009.1"/>
</dbReference>
<feature type="domain" description="ABC3 transporter permease C-terminal" evidence="7">
    <location>
        <begin position="255"/>
        <end position="380"/>
    </location>
</feature>
<dbReference type="InterPro" id="IPR051447">
    <property type="entry name" value="Lipoprotein-release_system"/>
</dbReference>
<feature type="transmembrane region" description="Helical" evidence="6">
    <location>
        <begin position="255"/>
        <end position="277"/>
    </location>
</feature>
<sequence length="386" mass="41694">MFELVVAEKHIKSRRRQTALAVGAVCLAVAVTVIMRSLQNGIEASFFGIIFELAPHVLVLPKEGEDYIYLYRTLVDIIWTIPGVVAVAPGLDTPASLSFENRIENVVLMGVVPEELNRVSGIGDKYMIEGDLDSIQTGRRVVLGDEVADRLKVKVGDTVAVSFPDATPLSLVVSGIFRTGVAGWDESAFVSHPTAREFLGRGTVMTSISVHLSDPYEADAAAEEISTLGYDARSWRELFPEFEETMAFRDLTNNLILALVLLISAFGVANVMNMVVLDKTKSIGMLMAMGASPSEIRRIFLVESGVLGLAGGIAGAVFGYGISVYLHSLGFAFEFEQIPRPILLQFIVDPMDLLIFPVLAIGLSIAAGVYPAHKASHLDPVVALRG</sequence>
<organism evidence="9 10">
    <name type="scientific">Candidatus Methanocrinis natronophilus</name>
    <dbReference type="NCBI Taxonomy" id="3033396"/>
    <lineage>
        <taxon>Archaea</taxon>
        <taxon>Methanobacteriati</taxon>
        <taxon>Methanobacteriota</taxon>
        <taxon>Stenosarchaea group</taxon>
        <taxon>Methanomicrobia</taxon>
        <taxon>Methanotrichales</taxon>
        <taxon>Methanotrichaceae</taxon>
        <taxon>Methanocrinis</taxon>
    </lineage>
</organism>
<name>A0ABT5X686_9EURY</name>
<accession>A0ABT5X686</accession>
<dbReference type="InterPro" id="IPR025857">
    <property type="entry name" value="MacB_PCD"/>
</dbReference>
<evidence type="ECO:0000256" key="1">
    <source>
        <dbReference type="ARBA" id="ARBA00004651"/>
    </source>
</evidence>
<evidence type="ECO:0000313" key="10">
    <source>
        <dbReference type="Proteomes" id="UP001220010"/>
    </source>
</evidence>
<comment type="subcellular location">
    <subcellularLocation>
        <location evidence="1">Cell membrane</location>
        <topology evidence="1">Multi-pass membrane protein</topology>
    </subcellularLocation>
</comment>
<gene>
    <name evidence="9" type="ORF">P0O15_03350</name>
</gene>
<evidence type="ECO:0000256" key="4">
    <source>
        <dbReference type="ARBA" id="ARBA00022989"/>
    </source>
</evidence>
<feature type="transmembrane region" description="Helical" evidence="6">
    <location>
        <begin position="342"/>
        <end position="370"/>
    </location>
</feature>
<evidence type="ECO:0000259" key="8">
    <source>
        <dbReference type="Pfam" id="PF12704"/>
    </source>
</evidence>
<dbReference type="Proteomes" id="UP001220010">
    <property type="component" value="Unassembled WGS sequence"/>
</dbReference>
<feature type="domain" description="MacB-like periplasmic core" evidence="8">
    <location>
        <begin position="18"/>
        <end position="227"/>
    </location>
</feature>
<reference evidence="9 10" key="1">
    <citation type="submission" date="2023-03" db="EMBL/GenBank/DDBJ databases">
        <title>WGS of Methanotrichaceae archaeon Mx.</title>
        <authorList>
            <person name="Sorokin D.Y."/>
            <person name="Merkel A.Y."/>
        </authorList>
    </citation>
    <scope>NUCLEOTIDE SEQUENCE [LARGE SCALE GENOMIC DNA]</scope>
    <source>
        <strain evidence="9 10">Mx</strain>
    </source>
</reference>
<keyword evidence="10" id="KW-1185">Reference proteome</keyword>
<keyword evidence="3 6" id="KW-0812">Transmembrane</keyword>
<evidence type="ECO:0000256" key="3">
    <source>
        <dbReference type="ARBA" id="ARBA00022692"/>
    </source>
</evidence>
<evidence type="ECO:0000256" key="6">
    <source>
        <dbReference type="SAM" id="Phobius"/>
    </source>
</evidence>
<evidence type="ECO:0000256" key="5">
    <source>
        <dbReference type="ARBA" id="ARBA00023136"/>
    </source>
</evidence>
<feature type="transmembrane region" description="Helical" evidence="6">
    <location>
        <begin position="298"/>
        <end position="322"/>
    </location>
</feature>
<proteinExistence type="predicted"/>
<comment type="caution">
    <text evidence="9">The sequence shown here is derived from an EMBL/GenBank/DDBJ whole genome shotgun (WGS) entry which is preliminary data.</text>
</comment>
<evidence type="ECO:0000259" key="7">
    <source>
        <dbReference type="Pfam" id="PF02687"/>
    </source>
</evidence>
<dbReference type="EMBL" id="JARFPK010000009">
    <property type="protein sequence ID" value="MDF0590211.1"/>
    <property type="molecule type" value="Genomic_DNA"/>
</dbReference>
<dbReference type="Pfam" id="PF02687">
    <property type="entry name" value="FtsX"/>
    <property type="match status" value="1"/>
</dbReference>